<protein>
    <recommendedName>
        <fullName evidence="4">Sensor of ECF-type sigma factor</fullName>
    </recommendedName>
</protein>
<evidence type="ECO:0000313" key="3">
    <source>
        <dbReference type="Proteomes" id="UP000192360"/>
    </source>
</evidence>
<feature type="chain" id="PRO_5012099702" description="Sensor of ECF-type sigma factor" evidence="1">
    <location>
        <begin position="22"/>
        <end position="149"/>
    </location>
</feature>
<accession>A0A1W2CQ40</accession>
<dbReference type="STRING" id="504486.SAMN05660703_3098"/>
<reference evidence="2 3" key="1">
    <citation type="submission" date="2017-04" db="EMBL/GenBank/DDBJ databases">
        <authorList>
            <person name="Afonso C.L."/>
            <person name="Miller P.J."/>
            <person name="Scott M.A."/>
            <person name="Spackman E."/>
            <person name="Goraichik I."/>
            <person name="Dimitrov K.M."/>
            <person name="Suarez D.L."/>
            <person name="Swayne D.E."/>
        </authorList>
    </citation>
    <scope>NUCLEOTIDE SEQUENCE [LARGE SCALE GENOMIC DNA]</scope>
    <source>
        <strain evidence="2 3">DSM 21164</strain>
    </source>
</reference>
<sequence>MTNSKKLMLVVFLLATTVFYAQHKPDWDKIKTLKIAFLTERLSLNTQEAQAFWPIYNAYEAEREKLRNKSYNDVRSKLKDADNLSESDAAKLLSQYLAYEEEEEELDKKFLLNVKGVISAKKTLLLLRSEEDFKRQLIKQYRDKHKNNK</sequence>
<dbReference type="Proteomes" id="UP000192360">
    <property type="component" value="Unassembled WGS sequence"/>
</dbReference>
<name>A0A1W2CQ40_9FLAO</name>
<gene>
    <name evidence="2" type="ORF">SAMN05660703_3098</name>
</gene>
<evidence type="ECO:0008006" key="4">
    <source>
        <dbReference type="Google" id="ProtNLM"/>
    </source>
</evidence>
<dbReference type="EMBL" id="FWXO01000007">
    <property type="protein sequence ID" value="SMC87074.1"/>
    <property type="molecule type" value="Genomic_DNA"/>
</dbReference>
<organism evidence="2 3">
    <name type="scientific">Cellulophaga tyrosinoxydans</name>
    <dbReference type="NCBI Taxonomy" id="504486"/>
    <lineage>
        <taxon>Bacteria</taxon>
        <taxon>Pseudomonadati</taxon>
        <taxon>Bacteroidota</taxon>
        <taxon>Flavobacteriia</taxon>
        <taxon>Flavobacteriales</taxon>
        <taxon>Flavobacteriaceae</taxon>
        <taxon>Cellulophaga</taxon>
    </lineage>
</organism>
<feature type="signal peptide" evidence="1">
    <location>
        <begin position="1"/>
        <end position="21"/>
    </location>
</feature>
<evidence type="ECO:0000313" key="2">
    <source>
        <dbReference type="EMBL" id="SMC87074.1"/>
    </source>
</evidence>
<proteinExistence type="predicted"/>
<dbReference type="AlphaFoldDB" id="A0A1W2CQ40"/>
<dbReference type="RefSeq" id="WP_084063061.1">
    <property type="nucleotide sequence ID" value="NZ_FWXO01000007.1"/>
</dbReference>
<keyword evidence="3" id="KW-1185">Reference proteome</keyword>
<keyword evidence="1" id="KW-0732">Signal</keyword>
<dbReference type="OrthoDB" id="675330at2"/>
<evidence type="ECO:0000256" key="1">
    <source>
        <dbReference type="SAM" id="SignalP"/>
    </source>
</evidence>